<protein>
    <submittedName>
        <fullName evidence="1">Uncharacterized protein</fullName>
    </submittedName>
</protein>
<comment type="caution">
    <text evidence="1">The sequence shown here is derived from an EMBL/GenBank/DDBJ whole genome shotgun (WGS) entry which is preliminary data.</text>
</comment>
<proteinExistence type="predicted"/>
<keyword evidence="2" id="KW-1185">Reference proteome</keyword>
<organism evidence="1 2">
    <name type="scientific">Rosa chinensis</name>
    <name type="common">China rose</name>
    <dbReference type="NCBI Taxonomy" id="74649"/>
    <lineage>
        <taxon>Eukaryota</taxon>
        <taxon>Viridiplantae</taxon>
        <taxon>Streptophyta</taxon>
        <taxon>Embryophyta</taxon>
        <taxon>Tracheophyta</taxon>
        <taxon>Spermatophyta</taxon>
        <taxon>Magnoliopsida</taxon>
        <taxon>eudicotyledons</taxon>
        <taxon>Gunneridae</taxon>
        <taxon>Pentapetalae</taxon>
        <taxon>rosids</taxon>
        <taxon>fabids</taxon>
        <taxon>Rosales</taxon>
        <taxon>Rosaceae</taxon>
        <taxon>Rosoideae</taxon>
        <taxon>Rosoideae incertae sedis</taxon>
        <taxon>Rosa</taxon>
    </lineage>
</organism>
<sequence length="55" mass="6248">MWFCLDWRHFGDLSSKQGYLTKYLDELLVIVLVRFCIEDAAGVRGVISAGQVDRG</sequence>
<dbReference type="Proteomes" id="UP000238479">
    <property type="component" value="Chromosome 7"/>
</dbReference>
<name>A0A2P6PCW4_ROSCH</name>
<dbReference type="AlphaFoldDB" id="A0A2P6PCW4"/>
<accession>A0A2P6PCW4</accession>
<reference evidence="1 2" key="1">
    <citation type="journal article" date="2018" name="Nat. Genet.">
        <title>The Rosa genome provides new insights in the design of modern roses.</title>
        <authorList>
            <person name="Bendahmane M."/>
        </authorList>
    </citation>
    <scope>NUCLEOTIDE SEQUENCE [LARGE SCALE GENOMIC DNA]</scope>
    <source>
        <strain evidence="2">cv. Old Blush</strain>
    </source>
</reference>
<dbReference type="EMBL" id="PDCK01000045">
    <property type="protein sequence ID" value="PRQ19762.1"/>
    <property type="molecule type" value="Genomic_DNA"/>
</dbReference>
<gene>
    <name evidence="1" type="ORF">RchiOBHm_Chr7g0220821</name>
</gene>
<evidence type="ECO:0000313" key="2">
    <source>
        <dbReference type="Proteomes" id="UP000238479"/>
    </source>
</evidence>
<evidence type="ECO:0000313" key="1">
    <source>
        <dbReference type="EMBL" id="PRQ19762.1"/>
    </source>
</evidence>
<dbReference type="Gramene" id="PRQ19762">
    <property type="protein sequence ID" value="PRQ19762"/>
    <property type="gene ID" value="RchiOBHm_Chr7g0220821"/>
</dbReference>